<protein>
    <submittedName>
        <fullName evidence="4">Alanyl-tRNA synthetase, putative (AFU_orthologue AFUA_8G07110)</fullName>
    </submittedName>
</protein>
<dbReference type="OMA" id="ACMEFEG"/>
<dbReference type="FunFam" id="3.30.980.10:FF:000008">
    <property type="entry name" value="Similar to alanyl-tRNA synthetase"/>
    <property type="match status" value="1"/>
</dbReference>
<feature type="domain" description="Threonyl/alanyl tRNA synthetase SAD" evidence="3">
    <location>
        <begin position="233"/>
        <end position="275"/>
    </location>
</feature>
<evidence type="ECO:0000313" key="4">
    <source>
        <dbReference type="EMBL" id="CBF78206.1"/>
    </source>
</evidence>
<gene>
    <name evidence="4" type="ORF">ANIA_11110</name>
</gene>
<dbReference type="InterPro" id="IPR012947">
    <property type="entry name" value="tRNA_SAD"/>
</dbReference>
<dbReference type="InParanoid" id="C8VA46"/>
<dbReference type="SUPFAM" id="SSF55186">
    <property type="entry name" value="ThrRS/AlaRS common domain"/>
    <property type="match status" value="1"/>
</dbReference>
<dbReference type="SUPFAM" id="SSF50447">
    <property type="entry name" value="Translation proteins"/>
    <property type="match status" value="1"/>
</dbReference>
<dbReference type="EMBL" id="BN001303">
    <property type="protein sequence ID" value="CBF78206.1"/>
    <property type="molecule type" value="Genomic_DNA"/>
</dbReference>
<evidence type="ECO:0000259" key="3">
    <source>
        <dbReference type="SMART" id="SM00863"/>
    </source>
</evidence>
<dbReference type="eggNOG" id="KOG2105">
    <property type="taxonomic scope" value="Eukaryota"/>
</dbReference>
<dbReference type="Gene3D" id="3.30.980.10">
    <property type="entry name" value="Threonyl-trna Synthetase, Chain A, domain 2"/>
    <property type="match status" value="1"/>
</dbReference>
<reference evidence="5" key="1">
    <citation type="journal article" date="2005" name="Nature">
        <title>Sequencing of Aspergillus nidulans and comparative analysis with A. fumigatus and A. oryzae.</title>
        <authorList>
            <person name="Galagan J.E."/>
            <person name="Calvo S.E."/>
            <person name="Cuomo C."/>
            <person name="Ma L.J."/>
            <person name="Wortman J.R."/>
            <person name="Batzoglou S."/>
            <person name="Lee S.I."/>
            <person name="Basturkmen M."/>
            <person name="Spevak C.C."/>
            <person name="Clutterbuck J."/>
            <person name="Kapitonov V."/>
            <person name="Jurka J."/>
            <person name="Scazzocchio C."/>
            <person name="Farman M."/>
            <person name="Butler J."/>
            <person name="Purcell S."/>
            <person name="Harris S."/>
            <person name="Braus G.H."/>
            <person name="Draht O."/>
            <person name="Busch S."/>
            <person name="D'Enfert C."/>
            <person name="Bouchier C."/>
            <person name="Goldman G.H."/>
            <person name="Bell-Pedersen D."/>
            <person name="Griffiths-Jones S."/>
            <person name="Doonan J.H."/>
            <person name="Yu J."/>
            <person name="Vienken K."/>
            <person name="Pain A."/>
            <person name="Freitag M."/>
            <person name="Selker E.U."/>
            <person name="Archer D.B."/>
            <person name="Penalva M.A."/>
            <person name="Oakley B.R."/>
            <person name="Momany M."/>
            <person name="Tanaka T."/>
            <person name="Kumagai T."/>
            <person name="Asai K."/>
            <person name="Machida M."/>
            <person name="Nierman W.C."/>
            <person name="Denning D.W."/>
            <person name="Caddick M."/>
            <person name="Hynes M."/>
            <person name="Paoletti M."/>
            <person name="Fischer R."/>
            <person name="Miller B."/>
            <person name="Dyer P."/>
            <person name="Sachs M.S."/>
            <person name="Osmani S.A."/>
            <person name="Birren B.W."/>
        </authorList>
    </citation>
    <scope>NUCLEOTIDE SEQUENCE [LARGE SCALE GENOMIC DNA]</scope>
    <source>
        <strain evidence="5">FGSC A4 / ATCC 38163 / CBS 112.46 / NRRL 194 / M139</strain>
    </source>
</reference>
<sequence length="283" mass="31715">MVYHILLLISEYTSDIAQSTEALYLDDATLCTTSTQVTSSKSFANLNDEEKRLARNISSGADEDRTEDIFAVTTQQTVFYPQGGGQPSDTGIIAISFDGKILHFGRFAKVPLIKQPYFTAHQPVTLHIDAAKRNYHSRLHTAGHVLGLAMRLLSTTLGERKKVKANHFPREACLEFEGLLYNEHKPLIQAKVDEITDMDLDVRISWWSEEEVERRRDELDMVEGREVGGMGRVRVAEIGDLDANPCGGTHVVSTKRTGRIVIRKISRQKGISRVSYEVPVSLE</sequence>
<keyword evidence="5" id="KW-1185">Reference proteome</keyword>
<dbReference type="GO" id="GO:0043039">
    <property type="term" value="P:tRNA aminoacylation"/>
    <property type="evidence" value="ECO:0007669"/>
    <property type="project" value="InterPro"/>
</dbReference>
<dbReference type="RefSeq" id="XP_050467813.1">
    <property type="nucleotide sequence ID" value="XM_050611831.1"/>
</dbReference>
<comment type="cofactor">
    <cofactor evidence="1">
        <name>Zn(2+)</name>
        <dbReference type="ChEBI" id="CHEBI:29105"/>
    </cofactor>
</comment>
<dbReference type="Gene3D" id="2.40.30.130">
    <property type="match status" value="1"/>
</dbReference>
<dbReference type="Pfam" id="PF07973">
    <property type="entry name" value="tRNA_SAD"/>
    <property type="match status" value="1"/>
</dbReference>
<accession>C8VA46</accession>
<dbReference type="AlphaFoldDB" id="C8VA46"/>
<evidence type="ECO:0000256" key="1">
    <source>
        <dbReference type="ARBA" id="ARBA00001947"/>
    </source>
</evidence>
<dbReference type="Proteomes" id="UP000000560">
    <property type="component" value="Chromosome III"/>
</dbReference>
<comment type="similarity">
    <text evidence="2">Belongs to the class-II aminoacyl-tRNA synthetase family. Alax-L subfamily.</text>
</comment>
<dbReference type="GeneID" id="74896785"/>
<dbReference type="InterPro" id="IPR018163">
    <property type="entry name" value="Thr/Ala-tRNA-synth_IIc_edit"/>
</dbReference>
<dbReference type="PANTHER" id="PTHR43462:SF2">
    <property type="entry name" value="THREONYL AND ALANYL TRNA SYNTHETASE SECOND ADDITIONAL DOMAIN-CONTAINING PROTEIN"/>
    <property type="match status" value="1"/>
</dbReference>
<dbReference type="InterPro" id="IPR051335">
    <property type="entry name" value="Alanyl-tRNA_Editing_Enzymes"/>
</dbReference>
<evidence type="ECO:0000256" key="2">
    <source>
        <dbReference type="ARBA" id="ARBA00008429"/>
    </source>
</evidence>
<dbReference type="InterPro" id="IPR009000">
    <property type="entry name" value="Transl_B-barrel_sf"/>
</dbReference>
<dbReference type="GO" id="GO:0004812">
    <property type="term" value="F:aminoacyl-tRNA ligase activity"/>
    <property type="evidence" value="ECO:0007669"/>
    <property type="project" value="InterPro"/>
</dbReference>
<dbReference type="SMART" id="SM00863">
    <property type="entry name" value="tRNA_SAD"/>
    <property type="match status" value="1"/>
</dbReference>
<dbReference type="VEuPathDB" id="FungiDB:AN11110"/>
<dbReference type="OrthoDB" id="288942at2759"/>
<dbReference type="HOGENOM" id="CLU_004485_3_0_1"/>
<evidence type="ECO:0000313" key="5">
    <source>
        <dbReference type="Proteomes" id="UP000000560"/>
    </source>
</evidence>
<organism evidence="4 5">
    <name type="scientific">Emericella nidulans (strain FGSC A4 / ATCC 38163 / CBS 112.46 / NRRL 194 / M139)</name>
    <name type="common">Aspergillus nidulans</name>
    <dbReference type="NCBI Taxonomy" id="227321"/>
    <lineage>
        <taxon>Eukaryota</taxon>
        <taxon>Fungi</taxon>
        <taxon>Dikarya</taxon>
        <taxon>Ascomycota</taxon>
        <taxon>Pezizomycotina</taxon>
        <taxon>Eurotiomycetes</taxon>
        <taxon>Eurotiomycetidae</taxon>
        <taxon>Eurotiales</taxon>
        <taxon>Aspergillaceae</taxon>
        <taxon>Aspergillus</taxon>
        <taxon>Aspergillus subgen. Nidulantes</taxon>
    </lineage>
</organism>
<dbReference type="STRING" id="227321.C8VA46"/>
<dbReference type="PANTHER" id="PTHR43462">
    <property type="entry name" value="ALANYL-TRNA EDITING PROTEIN"/>
    <property type="match status" value="1"/>
</dbReference>
<reference evidence="5" key="2">
    <citation type="journal article" date="2009" name="Fungal Genet. Biol.">
        <title>The 2008 update of the Aspergillus nidulans genome annotation: a community effort.</title>
        <authorList>
            <person name="Wortman J.R."/>
            <person name="Gilsenan J.M."/>
            <person name="Joardar V."/>
            <person name="Deegan J."/>
            <person name="Clutterbuck J."/>
            <person name="Andersen M.R."/>
            <person name="Archer D."/>
            <person name="Bencina M."/>
            <person name="Braus G."/>
            <person name="Coutinho P."/>
            <person name="von Dohren H."/>
            <person name="Doonan J."/>
            <person name="Driessen A.J."/>
            <person name="Durek P."/>
            <person name="Espeso E."/>
            <person name="Fekete E."/>
            <person name="Flipphi M."/>
            <person name="Estrada C.G."/>
            <person name="Geysens S."/>
            <person name="Goldman G."/>
            <person name="de Groot P.W."/>
            <person name="Hansen K."/>
            <person name="Harris S.D."/>
            <person name="Heinekamp T."/>
            <person name="Helmstaedt K."/>
            <person name="Henrissat B."/>
            <person name="Hofmann G."/>
            <person name="Homan T."/>
            <person name="Horio T."/>
            <person name="Horiuchi H."/>
            <person name="James S."/>
            <person name="Jones M."/>
            <person name="Karaffa L."/>
            <person name="Karanyi Z."/>
            <person name="Kato M."/>
            <person name="Keller N."/>
            <person name="Kelly D.E."/>
            <person name="Kiel J.A."/>
            <person name="Kim J.M."/>
            <person name="van der Klei I.J."/>
            <person name="Klis F.M."/>
            <person name="Kovalchuk A."/>
            <person name="Krasevec N."/>
            <person name="Kubicek C.P."/>
            <person name="Liu B."/>
            <person name="Maccabe A."/>
            <person name="Meyer V."/>
            <person name="Mirabito P."/>
            <person name="Miskei M."/>
            <person name="Mos M."/>
            <person name="Mullins J."/>
            <person name="Nelson D.R."/>
            <person name="Nielsen J."/>
            <person name="Oakley B.R."/>
            <person name="Osmani S.A."/>
            <person name="Pakula T."/>
            <person name="Paszewski A."/>
            <person name="Paulsen I."/>
            <person name="Pilsyk S."/>
            <person name="Pocsi I."/>
            <person name="Punt P.J."/>
            <person name="Ram A.F."/>
            <person name="Ren Q."/>
            <person name="Robellet X."/>
            <person name="Robson G."/>
            <person name="Seiboth B."/>
            <person name="van Solingen P."/>
            <person name="Specht T."/>
            <person name="Sun J."/>
            <person name="Taheri-Talesh N."/>
            <person name="Takeshita N."/>
            <person name="Ussery D."/>
            <person name="vanKuyk P.A."/>
            <person name="Visser H."/>
            <person name="van de Vondervoort P.J."/>
            <person name="de Vries R.P."/>
            <person name="Walton J."/>
            <person name="Xiang X."/>
            <person name="Xiong Y."/>
            <person name="Zeng A.P."/>
            <person name="Brandt B.W."/>
            <person name="Cornell M.J."/>
            <person name="van den Hondel C.A."/>
            <person name="Visser J."/>
            <person name="Oliver S.G."/>
            <person name="Turner G."/>
        </authorList>
    </citation>
    <scope>GENOME REANNOTATION</scope>
    <source>
        <strain evidence="5">FGSC A4 / ATCC 38163 / CBS 112.46 / NRRL 194 / M139</strain>
    </source>
</reference>
<name>C8VA46_EMENI</name>
<dbReference type="KEGG" id="ani:ANIA_11110"/>
<dbReference type="GO" id="GO:0005524">
    <property type="term" value="F:ATP binding"/>
    <property type="evidence" value="ECO:0007669"/>
    <property type="project" value="InterPro"/>
</dbReference>
<proteinExistence type="inferred from homology"/>